<dbReference type="CDD" id="cd11614">
    <property type="entry name" value="SAF_CpaB_FlgA_like"/>
    <property type="match status" value="1"/>
</dbReference>
<dbReference type="EMBL" id="FPKU01000003">
    <property type="protein sequence ID" value="SFZ86436.1"/>
    <property type="molecule type" value="Genomic_DNA"/>
</dbReference>
<gene>
    <name evidence="2" type="ORF">SAMN02983003_3618</name>
</gene>
<keyword evidence="3" id="KW-1185">Reference proteome</keyword>
<organism evidence="2 3">
    <name type="scientific">Devosia enhydra</name>
    <dbReference type="NCBI Taxonomy" id="665118"/>
    <lineage>
        <taxon>Bacteria</taxon>
        <taxon>Pseudomonadati</taxon>
        <taxon>Pseudomonadota</taxon>
        <taxon>Alphaproteobacteria</taxon>
        <taxon>Hyphomicrobiales</taxon>
        <taxon>Devosiaceae</taxon>
        <taxon>Devosia</taxon>
    </lineage>
</organism>
<dbReference type="AlphaFoldDB" id="A0A1K2I3X6"/>
<dbReference type="Pfam" id="PF16976">
    <property type="entry name" value="RcpC"/>
    <property type="match status" value="1"/>
</dbReference>
<dbReference type="InterPro" id="IPR013974">
    <property type="entry name" value="SAF"/>
</dbReference>
<name>A0A1K2I3X6_9HYPH</name>
<dbReference type="OrthoDB" id="163768at2"/>
<dbReference type="RefSeq" id="WP_072345992.1">
    <property type="nucleotide sequence ID" value="NZ_FPKU01000003.1"/>
</dbReference>
<sequence>MNPARLVLLLVAVLAGGLAAYLATRGDPAPPPPETRVVTEIVEEARTQILVASAPIGVGQRLSPASVRWQDWPEGALQPDYVTLTSMPDALDQLQGTMARFEFFPGEPIREVKLVRAEQGYLSAVLDKGKRGISITVSATSASGGFIVPNDRVDVVLTRSSSSGEVSETILSNVKVLAIGTRLGEVGTTGAPANPDNPRTEVFSNEAIATLELDPAQGELLINAASRGRLSLALRSMEDFAETPQETQRRATNQSIRVIRYGQESSVIAGTPAPTTLPEPVPADPSAYMQQATPIFSRVETSEP</sequence>
<dbReference type="InterPro" id="IPR031571">
    <property type="entry name" value="RcpC_dom"/>
</dbReference>
<accession>A0A1K2I3X6</accession>
<dbReference type="Proteomes" id="UP000183447">
    <property type="component" value="Unassembled WGS sequence"/>
</dbReference>
<dbReference type="SMART" id="SM00858">
    <property type="entry name" value="SAF"/>
    <property type="match status" value="1"/>
</dbReference>
<dbReference type="NCBIfam" id="TIGR03177">
    <property type="entry name" value="pilus_cpaB"/>
    <property type="match status" value="1"/>
</dbReference>
<evidence type="ECO:0000259" key="1">
    <source>
        <dbReference type="SMART" id="SM00858"/>
    </source>
</evidence>
<proteinExistence type="predicted"/>
<protein>
    <submittedName>
        <fullName evidence="2">Pilus assembly protein CpaB</fullName>
    </submittedName>
</protein>
<reference evidence="2 3" key="1">
    <citation type="submission" date="2016-11" db="EMBL/GenBank/DDBJ databases">
        <authorList>
            <person name="Jaros S."/>
            <person name="Januszkiewicz K."/>
            <person name="Wedrychowicz H."/>
        </authorList>
    </citation>
    <scope>NUCLEOTIDE SEQUENCE [LARGE SCALE GENOMIC DNA]</scope>
    <source>
        <strain evidence="2 3">ATCC 23634</strain>
    </source>
</reference>
<evidence type="ECO:0000313" key="2">
    <source>
        <dbReference type="EMBL" id="SFZ86436.1"/>
    </source>
</evidence>
<feature type="domain" description="SAF" evidence="1">
    <location>
        <begin position="47"/>
        <end position="115"/>
    </location>
</feature>
<dbReference type="STRING" id="665118.SAMN02983003_3618"/>
<dbReference type="InterPro" id="IPR017592">
    <property type="entry name" value="Pilus_assmbl_Flp-typ_CpaB"/>
</dbReference>
<dbReference type="Pfam" id="PF08666">
    <property type="entry name" value="SAF"/>
    <property type="match status" value="1"/>
</dbReference>
<evidence type="ECO:0000313" key="3">
    <source>
        <dbReference type="Proteomes" id="UP000183447"/>
    </source>
</evidence>